<accession>A0A5C3KZR8</accession>
<dbReference type="STRING" id="230819.A0A5C3KZR8"/>
<keyword evidence="1" id="KW-0677">Repeat</keyword>
<evidence type="ECO:0000259" key="2">
    <source>
        <dbReference type="Pfam" id="PF24883"/>
    </source>
</evidence>
<dbReference type="InterPro" id="IPR056884">
    <property type="entry name" value="NPHP3-like_N"/>
</dbReference>
<protein>
    <recommendedName>
        <fullName evidence="2">Nephrocystin 3-like N-terminal domain-containing protein</fullName>
    </recommendedName>
</protein>
<gene>
    <name evidence="3" type="ORF">FA15DRAFT_703138</name>
</gene>
<dbReference type="Pfam" id="PF24883">
    <property type="entry name" value="NPHP3_N"/>
    <property type="match status" value="1"/>
</dbReference>
<dbReference type="AlphaFoldDB" id="A0A5C3KZR8"/>
<dbReference type="Proteomes" id="UP000307440">
    <property type="component" value="Unassembled WGS sequence"/>
</dbReference>
<sequence length="182" mass="19904">MKANMPSRNAGILAGARDVQLHNVQMNVVGGGLSIHNHNHSCSDAEILEALRLLPNPSGCSWDPSRTCFPGTRTVHIKNITSWIDKKIGQELVPNTLVVAAAAGSGKSALAHTICQLMHEQGRLLASFFFFFDQMNRESAAKNLMAALIRALCAWLPPPQFVNSNSSLSLSALYYHQIEPLW</sequence>
<name>A0A5C3KZR8_COPMA</name>
<evidence type="ECO:0000313" key="4">
    <source>
        <dbReference type="Proteomes" id="UP000307440"/>
    </source>
</evidence>
<dbReference type="EMBL" id="ML210178">
    <property type="protein sequence ID" value="TFK26159.1"/>
    <property type="molecule type" value="Genomic_DNA"/>
</dbReference>
<dbReference type="OrthoDB" id="2962453at2759"/>
<reference evidence="3 4" key="1">
    <citation type="journal article" date="2019" name="Nat. Ecol. Evol.">
        <title>Megaphylogeny resolves global patterns of mushroom evolution.</title>
        <authorList>
            <person name="Varga T."/>
            <person name="Krizsan K."/>
            <person name="Foldi C."/>
            <person name="Dima B."/>
            <person name="Sanchez-Garcia M."/>
            <person name="Sanchez-Ramirez S."/>
            <person name="Szollosi G.J."/>
            <person name="Szarkandi J.G."/>
            <person name="Papp V."/>
            <person name="Albert L."/>
            <person name="Andreopoulos W."/>
            <person name="Angelini C."/>
            <person name="Antonin V."/>
            <person name="Barry K.W."/>
            <person name="Bougher N.L."/>
            <person name="Buchanan P."/>
            <person name="Buyck B."/>
            <person name="Bense V."/>
            <person name="Catcheside P."/>
            <person name="Chovatia M."/>
            <person name="Cooper J."/>
            <person name="Damon W."/>
            <person name="Desjardin D."/>
            <person name="Finy P."/>
            <person name="Geml J."/>
            <person name="Haridas S."/>
            <person name="Hughes K."/>
            <person name="Justo A."/>
            <person name="Karasinski D."/>
            <person name="Kautmanova I."/>
            <person name="Kiss B."/>
            <person name="Kocsube S."/>
            <person name="Kotiranta H."/>
            <person name="LaButti K.M."/>
            <person name="Lechner B.E."/>
            <person name="Liimatainen K."/>
            <person name="Lipzen A."/>
            <person name="Lukacs Z."/>
            <person name="Mihaltcheva S."/>
            <person name="Morgado L.N."/>
            <person name="Niskanen T."/>
            <person name="Noordeloos M.E."/>
            <person name="Ohm R.A."/>
            <person name="Ortiz-Santana B."/>
            <person name="Ovrebo C."/>
            <person name="Racz N."/>
            <person name="Riley R."/>
            <person name="Savchenko A."/>
            <person name="Shiryaev A."/>
            <person name="Soop K."/>
            <person name="Spirin V."/>
            <person name="Szebenyi C."/>
            <person name="Tomsovsky M."/>
            <person name="Tulloss R.E."/>
            <person name="Uehling J."/>
            <person name="Grigoriev I.V."/>
            <person name="Vagvolgyi C."/>
            <person name="Papp T."/>
            <person name="Martin F.M."/>
            <person name="Miettinen O."/>
            <person name="Hibbett D.S."/>
            <person name="Nagy L.G."/>
        </authorList>
    </citation>
    <scope>NUCLEOTIDE SEQUENCE [LARGE SCALE GENOMIC DNA]</scope>
    <source>
        <strain evidence="3 4">CBS 121175</strain>
    </source>
</reference>
<feature type="domain" description="Nephrocystin 3-like N-terminal" evidence="2">
    <location>
        <begin position="79"/>
        <end position="157"/>
    </location>
</feature>
<organism evidence="3 4">
    <name type="scientific">Coprinopsis marcescibilis</name>
    <name type="common">Agaric fungus</name>
    <name type="synonym">Psathyrella marcescibilis</name>
    <dbReference type="NCBI Taxonomy" id="230819"/>
    <lineage>
        <taxon>Eukaryota</taxon>
        <taxon>Fungi</taxon>
        <taxon>Dikarya</taxon>
        <taxon>Basidiomycota</taxon>
        <taxon>Agaricomycotina</taxon>
        <taxon>Agaricomycetes</taxon>
        <taxon>Agaricomycetidae</taxon>
        <taxon>Agaricales</taxon>
        <taxon>Agaricineae</taxon>
        <taxon>Psathyrellaceae</taxon>
        <taxon>Coprinopsis</taxon>
    </lineage>
</organism>
<evidence type="ECO:0000256" key="1">
    <source>
        <dbReference type="ARBA" id="ARBA00022737"/>
    </source>
</evidence>
<evidence type="ECO:0000313" key="3">
    <source>
        <dbReference type="EMBL" id="TFK26159.1"/>
    </source>
</evidence>
<keyword evidence="4" id="KW-1185">Reference proteome</keyword>
<proteinExistence type="predicted"/>